<sequence length="74" mass="8824">MPQEKRVHESTRRQRALETLVIFRRSLIYQTKEFFQNSTLHGVRYIAETVVPSVRSSCGLLHIDWCRHRSGHHH</sequence>
<dbReference type="EMBL" id="CH479194">
    <property type="protein sequence ID" value="EDW27094.1"/>
    <property type="molecule type" value="Genomic_DNA"/>
</dbReference>
<organism evidence="2">
    <name type="scientific">Drosophila persimilis</name>
    <name type="common">Fruit fly</name>
    <dbReference type="NCBI Taxonomy" id="7234"/>
    <lineage>
        <taxon>Eukaryota</taxon>
        <taxon>Metazoa</taxon>
        <taxon>Ecdysozoa</taxon>
        <taxon>Arthropoda</taxon>
        <taxon>Hexapoda</taxon>
        <taxon>Insecta</taxon>
        <taxon>Pterygota</taxon>
        <taxon>Neoptera</taxon>
        <taxon>Endopterygota</taxon>
        <taxon>Diptera</taxon>
        <taxon>Brachycera</taxon>
        <taxon>Muscomorpha</taxon>
        <taxon>Ephydroidea</taxon>
        <taxon>Drosophilidae</taxon>
        <taxon>Drosophila</taxon>
        <taxon>Sophophora</taxon>
    </lineage>
</organism>
<dbReference type="Proteomes" id="UP000008744">
    <property type="component" value="Unassembled WGS sequence"/>
</dbReference>
<protein>
    <submittedName>
        <fullName evidence="1">GL16415</fullName>
    </submittedName>
</protein>
<evidence type="ECO:0000313" key="2">
    <source>
        <dbReference type="Proteomes" id="UP000008744"/>
    </source>
</evidence>
<gene>
    <name evidence="1" type="primary">Dper\GL16415</name>
    <name evidence="1" type="ORF">Dper_GL16415</name>
</gene>
<dbReference type="AlphaFoldDB" id="B4GWL0"/>
<keyword evidence="2" id="KW-1185">Reference proteome</keyword>
<dbReference type="eggNOG" id="KOG4294">
    <property type="taxonomic scope" value="Eukaryota"/>
</dbReference>
<evidence type="ECO:0000313" key="1">
    <source>
        <dbReference type="EMBL" id="EDW27094.1"/>
    </source>
</evidence>
<reference evidence="1 2" key="1">
    <citation type="journal article" date="2007" name="Nature">
        <title>Evolution of genes and genomes on the Drosophila phylogeny.</title>
        <authorList>
            <consortium name="Drosophila 12 Genomes Consortium"/>
            <person name="Clark A.G."/>
            <person name="Eisen M.B."/>
            <person name="Smith D.R."/>
            <person name="Bergman C.M."/>
            <person name="Oliver B."/>
            <person name="Markow T.A."/>
            <person name="Kaufman T.C."/>
            <person name="Kellis M."/>
            <person name="Gelbart W."/>
            <person name="Iyer V.N."/>
            <person name="Pollard D.A."/>
            <person name="Sackton T.B."/>
            <person name="Larracuente A.M."/>
            <person name="Singh N.D."/>
            <person name="Abad J.P."/>
            <person name="Abt D.N."/>
            <person name="Adryan B."/>
            <person name="Aguade M."/>
            <person name="Akashi H."/>
            <person name="Anderson W.W."/>
            <person name="Aquadro C.F."/>
            <person name="Ardell D.H."/>
            <person name="Arguello R."/>
            <person name="Artieri C.G."/>
            <person name="Barbash D.A."/>
            <person name="Barker D."/>
            <person name="Barsanti P."/>
            <person name="Batterham P."/>
            <person name="Batzoglou S."/>
            <person name="Begun D."/>
            <person name="Bhutkar A."/>
            <person name="Blanco E."/>
            <person name="Bosak S.A."/>
            <person name="Bradley R.K."/>
            <person name="Brand A.D."/>
            <person name="Brent M.R."/>
            <person name="Brooks A.N."/>
            <person name="Brown R.H."/>
            <person name="Butlin R.K."/>
            <person name="Caggese C."/>
            <person name="Calvi B.R."/>
            <person name="Bernardo de Carvalho A."/>
            <person name="Caspi A."/>
            <person name="Castrezana S."/>
            <person name="Celniker S.E."/>
            <person name="Chang J.L."/>
            <person name="Chapple C."/>
            <person name="Chatterji S."/>
            <person name="Chinwalla A."/>
            <person name="Civetta A."/>
            <person name="Clifton S.W."/>
            <person name="Comeron J.M."/>
            <person name="Costello J.C."/>
            <person name="Coyne J.A."/>
            <person name="Daub J."/>
            <person name="David R.G."/>
            <person name="Delcher A.L."/>
            <person name="Delehaunty K."/>
            <person name="Do C.B."/>
            <person name="Ebling H."/>
            <person name="Edwards K."/>
            <person name="Eickbush T."/>
            <person name="Evans J.D."/>
            <person name="Filipski A."/>
            <person name="Findeiss S."/>
            <person name="Freyhult E."/>
            <person name="Fulton L."/>
            <person name="Fulton R."/>
            <person name="Garcia A.C."/>
            <person name="Gardiner A."/>
            <person name="Garfield D.A."/>
            <person name="Garvin B.E."/>
            <person name="Gibson G."/>
            <person name="Gilbert D."/>
            <person name="Gnerre S."/>
            <person name="Godfrey J."/>
            <person name="Good R."/>
            <person name="Gotea V."/>
            <person name="Gravely B."/>
            <person name="Greenberg A.J."/>
            <person name="Griffiths-Jones S."/>
            <person name="Gross S."/>
            <person name="Guigo R."/>
            <person name="Gustafson E.A."/>
            <person name="Haerty W."/>
            <person name="Hahn M.W."/>
            <person name="Halligan D.L."/>
            <person name="Halpern A.L."/>
            <person name="Halter G.M."/>
            <person name="Han M.V."/>
            <person name="Heger A."/>
            <person name="Hillier L."/>
            <person name="Hinrichs A.S."/>
            <person name="Holmes I."/>
            <person name="Hoskins R.A."/>
            <person name="Hubisz M.J."/>
            <person name="Hultmark D."/>
            <person name="Huntley M.A."/>
            <person name="Jaffe D.B."/>
            <person name="Jagadeeshan S."/>
            <person name="Jeck W.R."/>
            <person name="Johnson J."/>
            <person name="Jones C.D."/>
            <person name="Jordan W.C."/>
            <person name="Karpen G.H."/>
            <person name="Kataoka E."/>
            <person name="Keightley P.D."/>
            <person name="Kheradpour P."/>
            <person name="Kirkness E.F."/>
            <person name="Koerich L.B."/>
            <person name="Kristiansen K."/>
            <person name="Kudrna D."/>
            <person name="Kulathinal R.J."/>
            <person name="Kumar S."/>
            <person name="Kwok R."/>
            <person name="Lander E."/>
            <person name="Langley C.H."/>
            <person name="Lapoint R."/>
            <person name="Lazzaro B.P."/>
            <person name="Lee S.J."/>
            <person name="Levesque L."/>
            <person name="Li R."/>
            <person name="Lin C.F."/>
            <person name="Lin M.F."/>
            <person name="Lindblad-Toh K."/>
            <person name="Llopart A."/>
            <person name="Long M."/>
            <person name="Low L."/>
            <person name="Lozovsky E."/>
            <person name="Lu J."/>
            <person name="Luo M."/>
            <person name="Machado C.A."/>
            <person name="Makalowski W."/>
            <person name="Marzo M."/>
            <person name="Matsuda M."/>
            <person name="Matzkin L."/>
            <person name="McAllister B."/>
            <person name="McBride C.S."/>
            <person name="McKernan B."/>
            <person name="McKernan K."/>
            <person name="Mendez-Lago M."/>
            <person name="Minx P."/>
            <person name="Mollenhauer M.U."/>
            <person name="Montooth K."/>
            <person name="Mount S.M."/>
            <person name="Mu X."/>
            <person name="Myers E."/>
            <person name="Negre B."/>
            <person name="Newfeld S."/>
            <person name="Nielsen R."/>
            <person name="Noor M.A."/>
            <person name="O'Grady P."/>
            <person name="Pachter L."/>
            <person name="Papaceit M."/>
            <person name="Parisi M.J."/>
            <person name="Parisi M."/>
            <person name="Parts L."/>
            <person name="Pedersen J.S."/>
            <person name="Pesole G."/>
            <person name="Phillippy A.M."/>
            <person name="Ponting C.P."/>
            <person name="Pop M."/>
            <person name="Porcelli D."/>
            <person name="Powell J.R."/>
            <person name="Prohaska S."/>
            <person name="Pruitt K."/>
            <person name="Puig M."/>
            <person name="Quesneville H."/>
            <person name="Ram K.R."/>
            <person name="Rand D."/>
            <person name="Rasmussen M.D."/>
            <person name="Reed L.K."/>
            <person name="Reenan R."/>
            <person name="Reily A."/>
            <person name="Remington K.A."/>
            <person name="Rieger T.T."/>
            <person name="Ritchie M.G."/>
            <person name="Robin C."/>
            <person name="Rogers Y.H."/>
            <person name="Rohde C."/>
            <person name="Rozas J."/>
            <person name="Rubenfield M.J."/>
            <person name="Ruiz A."/>
            <person name="Russo S."/>
            <person name="Salzberg S.L."/>
            <person name="Sanchez-Gracia A."/>
            <person name="Saranga D.J."/>
            <person name="Sato H."/>
            <person name="Schaeffer S.W."/>
            <person name="Schatz M.C."/>
            <person name="Schlenke T."/>
            <person name="Schwartz R."/>
            <person name="Segarra C."/>
            <person name="Singh R.S."/>
            <person name="Sirot L."/>
            <person name="Sirota M."/>
            <person name="Sisneros N.B."/>
            <person name="Smith C.D."/>
            <person name="Smith T.F."/>
            <person name="Spieth J."/>
            <person name="Stage D.E."/>
            <person name="Stark A."/>
            <person name="Stephan W."/>
            <person name="Strausberg R.L."/>
            <person name="Strempel S."/>
            <person name="Sturgill D."/>
            <person name="Sutton G."/>
            <person name="Sutton G.G."/>
            <person name="Tao W."/>
            <person name="Teichmann S."/>
            <person name="Tobari Y.N."/>
            <person name="Tomimura Y."/>
            <person name="Tsolas J.M."/>
            <person name="Valente V.L."/>
            <person name="Venter E."/>
            <person name="Venter J.C."/>
            <person name="Vicario S."/>
            <person name="Vieira F.G."/>
            <person name="Vilella A.J."/>
            <person name="Villasante A."/>
            <person name="Walenz B."/>
            <person name="Wang J."/>
            <person name="Wasserman M."/>
            <person name="Watts T."/>
            <person name="Wilson D."/>
            <person name="Wilson R.K."/>
            <person name="Wing R.A."/>
            <person name="Wolfner M.F."/>
            <person name="Wong A."/>
            <person name="Wong G.K."/>
            <person name="Wu C.I."/>
            <person name="Wu G."/>
            <person name="Yamamoto D."/>
            <person name="Yang H.P."/>
            <person name="Yang S.P."/>
            <person name="Yorke J.A."/>
            <person name="Yoshida K."/>
            <person name="Zdobnov E."/>
            <person name="Zhang P."/>
            <person name="Zhang Y."/>
            <person name="Zimin A.V."/>
            <person name="Baldwin J."/>
            <person name="Abdouelleil A."/>
            <person name="Abdulkadir J."/>
            <person name="Abebe A."/>
            <person name="Abera B."/>
            <person name="Abreu J."/>
            <person name="Acer S.C."/>
            <person name="Aftuck L."/>
            <person name="Alexander A."/>
            <person name="An P."/>
            <person name="Anderson E."/>
            <person name="Anderson S."/>
            <person name="Arachi H."/>
            <person name="Azer M."/>
            <person name="Bachantsang P."/>
            <person name="Barry A."/>
            <person name="Bayul T."/>
            <person name="Berlin A."/>
            <person name="Bessette D."/>
            <person name="Bloom T."/>
            <person name="Blye J."/>
            <person name="Boguslavskiy L."/>
            <person name="Bonnet C."/>
            <person name="Boukhgalter B."/>
            <person name="Bourzgui I."/>
            <person name="Brown A."/>
            <person name="Cahill P."/>
            <person name="Channer S."/>
            <person name="Cheshatsang Y."/>
            <person name="Chuda L."/>
            <person name="Citroen M."/>
            <person name="Collymore A."/>
            <person name="Cooke P."/>
            <person name="Costello M."/>
            <person name="D'Aco K."/>
            <person name="Daza R."/>
            <person name="De Haan G."/>
            <person name="DeGray S."/>
            <person name="DeMaso C."/>
            <person name="Dhargay N."/>
            <person name="Dooley K."/>
            <person name="Dooley E."/>
            <person name="Doricent M."/>
            <person name="Dorje P."/>
            <person name="Dorjee K."/>
            <person name="Dupes A."/>
            <person name="Elong R."/>
            <person name="Falk J."/>
            <person name="Farina A."/>
            <person name="Faro S."/>
            <person name="Ferguson D."/>
            <person name="Fisher S."/>
            <person name="Foley C.D."/>
            <person name="Franke A."/>
            <person name="Friedrich D."/>
            <person name="Gadbois L."/>
            <person name="Gearin G."/>
            <person name="Gearin C.R."/>
            <person name="Giannoukos G."/>
            <person name="Goode T."/>
            <person name="Graham J."/>
            <person name="Grandbois E."/>
            <person name="Grewal S."/>
            <person name="Gyaltsen K."/>
            <person name="Hafez N."/>
            <person name="Hagos B."/>
            <person name="Hall J."/>
            <person name="Henson C."/>
            <person name="Hollinger A."/>
            <person name="Honan T."/>
            <person name="Huard M.D."/>
            <person name="Hughes L."/>
            <person name="Hurhula B."/>
            <person name="Husby M.E."/>
            <person name="Kamat A."/>
            <person name="Kanga B."/>
            <person name="Kashin S."/>
            <person name="Khazanovich D."/>
            <person name="Kisner P."/>
            <person name="Lance K."/>
            <person name="Lara M."/>
            <person name="Lee W."/>
            <person name="Lennon N."/>
            <person name="Letendre F."/>
            <person name="LeVine R."/>
            <person name="Lipovsky A."/>
            <person name="Liu X."/>
            <person name="Liu J."/>
            <person name="Liu S."/>
            <person name="Lokyitsang T."/>
            <person name="Lokyitsang Y."/>
            <person name="Lubonja R."/>
            <person name="Lui A."/>
            <person name="MacDonald P."/>
            <person name="Magnisalis V."/>
            <person name="Maru K."/>
            <person name="Matthews C."/>
            <person name="McCusker W."/>
            <person name="McDonough S."/>
            <person name="Mehta T."/>
            <person name="Meldrim J."/>
            <person name="Meneus L."/>
            <person name="Mihai O."/>
            <person name="Mihalev A."/>
            <person name="Mihova T."/>
            <person name="Mittelman R."/>
            <person name="Mlenga V."/>
            <person name="Montmayeur A."/>
            <person name="Mulrain L."/>
            <person name="Navidi A."/>
            <person name="Naylor J."/>
            <person name="Negash T."/>
            <person name="Nguyen T."/>
            <person name="Nguyen N."/>
            <person name="Nicol R."/>
            <person name="Norbu C."/>
            <person name="Norbu N."/>
            <person name="Novod N."/>
            <person name="O'Neill B."/>
            <person name="Osman S."/>
            <person name="Markiewicz E."/>
            <person name="Oyono O.L."/>
            <person name="Patti C."/>
            <person name="Phunkhang P."/>
            <person name="Pierre F."/>
            <person name="Priest M."/>
            <person name="Raghuraman S."/>
            <person name="Rege F."/>
            <person name="Reyes R."/>
            <person name="Rise C."/>
            <person name="Rogov P."/>
            <person name="Ross K."/>
            <person name="Ryan E."/>
            <person name="Settipalli S."/>
            <person name="Shea T."/>
            <person name="Sherpa N."/>
            <person name="Shi L."/>
            <person name="Shih D."/>
            <person name="Sparrow T."/>
            <person name="Spaulding J."/>
            <person name="Stalker J."/>
            <person name="Stange-Thomann N."/>
            <person name="Stavropoulos S."/>
            <person name="Stone C."/>
            <person name="Strader C."/>
            <person name="Tesfaye S."/>
            <person name="Thomson T."/>
            <person name="Thoulutsang Y."/>
            <person name="Thoulutsang D."/>
            <person name="Topham K."/>
            <person name="Topping I."/>
            <person name="Tsamla T."/>
            <person name="Vassiliev H."/>
            <person name="Vo A."/>
            <person name="Wangchuk T."/>
            <person name="Wangdi T."/>
            <person name="Weiand M."/>
            <person name="Wilkinson J."/>
            <person name="Wilson A."/>
            <person name="Yadav S."/>
            <person name="Young G."/>
            <person name="Yu Q."/>
            <person name="Zembek L."/>
            <person name="Zhong D."/>
            <person name="Zimmer A."/>
            <person name="Zwirko Z."/>
            <person name="Jaffe D.B."/>
            <person name="Alvarez P."/>
            <person name="Brockman W."/>
            <person name="Butler J."/>
            <person name="Chin C."/>
            <person name="Gnerre S."/>
            <person name="Grabherr M."/>
            <person name="Kleber M."/>
            <person name="Mauceli E."/>
            <person name="MacCallum I."/>
        </authorList>
    </citation>
    <scope>NUCLEOTIDE SEQUENCE [LARGE SCALE GENOMIC DNA]</scope>
    <source>
        <strain evidence="2">MSH-3 / Tucson 14011-0111.49</strain>
    </source>
</reference>
<name>B4GWL0_DROPE</name>
<dbReference type="STRING" id="7234.B4GWL0"/>
<proteinExistence type="predicted"/>
<dbReference type="OrthoDB" id="6238402at2759"/>
<dbReference type="HOGENOM" id="CLU_2690431_0_0_1"/>
<accession>B4GWL0</accession>